<name>A0ABQ9UGJ9_SAGOE</name>
<feature type="region of interest" description="Disordered" evidence="1">
    <location>
        <begin position="74"/>
        <end position="110"/>
    </location>
</feature>
<evidence type="ECO:0000313" key="3">
    <source>
        <dbReference type="Proteomes" id="UP001266305"/>
    </source>
</evidence>
<gene>
    <name evidence="2" type="ORF">P7K49_025200</name>
</gene>
<feature type="non-terminal residue" evidence="2">
    <location>
        <position position="1"/>
    </location>
</feature>
<evidence type="ECO:0000313" key="2">
    <source>
        <dbReference type="EMBL" id="KAK2096166.1"/>
    </source>
</evidence>
<accession>A0ABQ9UGJ9</accession>
<evidence type="ECO:0000256" key="1">
    <source>
        <dbReference type="SAM" id="MobiDB-lite"/>
    </source>
</evidence>
<reference evidence="2 3" key="1">
    <citation type="submission" date="2023-05" db="EMBL/GenBank/DDBJ databases">
        <title>B98-5 Cell Line De Novo Hybrid Assembly: An Optical Mapping Approach.</title>
        <authorList>
            <person name="Kananen K."/>
            <person name="Auerbach J.A."/>
            <person name="Kautto E."/>
            <person name="Blachly J.S."/>
        </authorList>
    </citation>
    <scope>NUCLEOTIDE SEQUENCE [LARGE SCALE GENOMIC DNA]</scope>
    <source>
        <strain evidence="2">B95-8</strain>
        <tissue evidence="2">Cell line</tissue>
    </source>
</reference>
<protein>
    <submittedName>
        <fullName evidence="2">Uncharacterized protein</fullName>
    </submittedName>
</protein>
<dbReference type="EMBL" id="JASSZA010000012">
    <property type="protein sequence ID" value="KAK2096166.1"/>
    <property type="molecule type" value="Genomic_DNA"/>
</dbReference>
<sequence length="110" mass="11138">STSRVCCKFAPSACSSVSRLLPAFSPRSGFLGAVGTAASLAPGPLPRAPAAQCPGLCIWRAPRPAPQRILPVRGAAPHSHLGPAFTRGAGGMQKKLRSGDSGGELLAPEP</sequence>
<comment type="caution">
    <text evidence="2">The sequence shown here is derived from an EMBL/GenBank/DDBJ whole genome shotgun (WGS) entry which is preliminary data.</text>
</comment>
<organism evidence="2 3">
    <name type="scientific">Saguinus oedipus</name>
    <name type="common">Cotton-top tamarin</name>
    <name type="synonym">Oedipomidas oedipus</name>
    <dbReference type="NCBI Taxonomy" id="9490"/>
    <lineage>
        <taxon>Eukaryota</taxon>
        <taxon>Metazoa</taxon>
        <taxon>Chordata</taxon>
        <taxon>Craniata</taxon>
        <taxon>Vertebrata</taxon>
        <taxon>Euteleostomi</taxon>
        <taxon>Mammalia</taxon>
        <taxon>Eutheria</taxon>
        <taxon>Euarchontoglires</taxon>
        <taxon>Primates</taxon>
        <taxon>Haplorrhini</taxon>
        <taxon>Platyrrhini</taxon>
        <taxon>Cebidae</taxon>
        <taxon>Callitrichinae</taxon>
        <taxon>Saguinus</taxon>
    </lineage>
</organism>
<keyword evidence="3" id="KW-1185">Reference proteome</keyword>
<proteinExistence type="predicted"/>
<dbReference type="Proteomes" id="UP001266305">
    <property type="component" value="Unassembled WGS sequence"/>
</dbReference>